<feature type="region of interest" description="Disordered" evidence="1">
    <location>
        <begin position="173"/>
        <end position="210"/>
    </location>
</feature>
<dbReference type="AlphaFoldDB" id="A0A5B7E044"/>
<gene>
    <name evidence="2" type="ORF">E2C01_019843</name>
</gene>
<dbReference type="EMBL" id="VSRR010001636">
    <property type="protein sequence ID" value="MPC26697.1"/>
    <property type="molecule type" value="Genomic_DNA"/>
</dbReference>
<dbReference type="Proteomes" id="UP000324222">
    <property type="component" value="Unassembled WGS sequence"/>
</dbReference>
<accession>A0A5B7E044</accession>
<feature type="region of interest" description="Disordered" evidence="1">
    <location>
        <begin position="125"/>
        <end position="156"/>
    </location>
</feature>
<proteinExistence type="predicted"/>
<keyword evidence="3" id="KW-1185">Reference proteome</keyword>
<name>A0A5B7E044_PORTR</name>
<evidence type="ECO:0000313" key="3">
    <source>
        <dbReference type="Proteomes" id="UP000324222"/>
    </source>
</evidence>
<evidence type="ECO:0000256" key="1">
    <source>
        <dbReference type="SAM" id="MobiDB-lite"/>
    </source>
</evidence>
<evidence type="ECO:0000313" key="2">
    <source>
        <dbReference type="EMBL" id="MPC26697.1"/>
    </source>
</evidence>
<reference evidence="2 3" key="1">
    <citation type="submission" date="2019-05" db="EMBL/GenBank/DDBJ databases">
        <title>Another draft genome of Portunus trituberculatus and its Hox gene families provides insights of decapod evolution.</title>
        <authorList>
            <person name="Jeong J.-H."/>
            <person name="Song I."/>
            <person name="Kim S."/>
            <person name="Choi T."/>
            <person name="Kim D."/>
            <person name="Ryu S."/>
            <person name="Kim W."/>
        </authorList>
    </citation>
    <scope>NUCLEOTIDE SEQUENCE [LARGE SCALE GENOMIC DNA]</scope>
    <source>
        <tissue evidence="2">Muscle</tissue>
    </source>
</reference>
<comment type="caution">
    <text evidence="2">The sequence shown here is derived from an EMBL/GenBank/DDBJ whole genome shotgun (WGS) entry which is preliminary data.</text>
</comment>
<protein>
    <submittedName>
        <fullName evidence="2">Uncharacterized protein</fullName>
    </submittedName>
</protein>
<organism evidence="2 3">
    <name type="scientific">Portunus trituberculatus</name>
    <name type="common">Swimming crab</name>
    <name type="synonym">Neptunus trituberculatus</name>
    <dbReference type="NCBI Taxonomy" id="210409"/>
    <lineage>
        <taxon>Eukaryota</taxon>
        <taxon>Metazoa</taxon>
        <taxon>Ecdysozoa</taxon>
        <taxon>Arthropoda</taxon>
        <taxon>Crustacea</taxon>
        <taxon>Multicrustacea</taxon>
        <taxon>Malacostraca</taxon>
        <taxon>Eumalacostraca</taxon>
        <taxon>Eucarida</taxon>
        <taxon>Decapoda</taxon>
        <taxon>Pleocyemata</taxon>
        <taxon>Brachyura</taxon>
        <taxon>Eubrachyura</taxon>
        <taxon>Portunoidea</taxon>
        <taxon>Portunidae</taxon>
        <taxon>Portuninae</taxon>
        <taxon>Portunus</taxon>
    </lineage>
</organism>
<sequence>MTLWLLLPDGPANLHNATGHLRCSVLVLSVLEPPQDMLCFVATDAKVEAVHGGEPLLPHVGALEVRHNGVPNKHHVRLHFPRLVHKAVVLGKTPPEGLCHYEGKCPVRTNHQRRRLAPHLARHALPQEHPGHGTPPQGKAHHVGQQGHHGHQVQAVGGETRGGSVYLLASSRAAPPASLAQKKVARTSRDVSNPYVDHSRQSRLLHVPMQ</sequence>